<evidence type="ECO:0000256" key="4">
    <source>
        <dbReference type="ARBA" id="ARBA00023163"/>
    </source>
</evidence>
<dbReference type="GO" id="GO:0003677">
    <property type="term" value="F:DNA binding"/>
    <property type="evidence" value="ECO:0007669"/>
    <property type="project" value="UniProtKB-KW"/>
</dbReference>
<evidence type="ECO:0000256" key="3">
    <source>
        <dbReference type="ARBA" id="ARBA00023125"/>
    </source>
</evidence>
<dbReference type="InterPro" id="IPR036388">
    <property type="entry name" value="WH-like_DNA-bd_sf"/>
</dbReference>
<dbReference type="PANTHER" id="PTHR30346:SF28">
    <property type="entry name" value="HTH-TYPE TRANSCRIPTIONAL REGULATOR CYNR"/>
    <property type="match status" value="1"/>
</dbReference>
<evidence type="ECO:0000259" key="5">
    <source>
        <dbReference type="PROSITE" id="PS50931"/>
    </source>
</evidence>
<feature type="domain" description="HTH lysR-type" evidence="5">
    <location>
        <begin position="1"/>
        <end position="58"/>
    </location>
</feature>
<dbReference type="InterPro" id="IPR005119">
    <property type="entry name" value="LysR_subst-bd"/>
</dbReference>
<dbReference type="RefSeq" id="WP_103264748.1">
    <property type="nucleotide sequence ID" value="NZ_CABMLE010000004.1"/>
</dbReference>
<evidence type="ECO:0000313" key="7">
    <source>
        <dbReference type="Proteomes" id="UP000236197"/>
    </source>
</evidence>
<accession>A0A2K2UCA6</accession>
<dbReference type="PANTHER" id="PTHR30346">
    <property type="entry name" value="TRANSCRIPTIONAL DUAL REGULATOR HCAR-RELATED"/>
    <property type="match status" value="1"/>
</dbReference>
<dbReference type="Pfam" id="PF00126">
    <property type="entry name" value="HTH_1"/>
    <property type="match status" value="1"/>
</dbReference>
<gene>
    <name evidence="6" type="ORF">C2L71_05355</name>
</gene>
<comment type="similarity">
    <text evidence="1">Belongs to the LysR transcriptional regulatory family.</text>
</comment>
<dbReference type="PROSITE" id="PS50931">
    <property type="entry name" value="HTH_LYSR"/>
    <property type="match status" value="1"/>
</dbReference>
<protein>
    <recommendedName>
        <fullName evidence="5">HTH lysR-type domain-containing protein</fullName>
    </recommendedName>
</protein>
<evidence type="ECO:0000313" key="6">
    <source>
        <dbReference type="EMBL" id="PNV67946.1"/>
    </source>
</evidence>
<dbReference type="InterPro" id="IPR036390">
    <property type="entry name" value="WH_DNA-bd_sf"/>
</dbReference>
<dbReference type="Gene3D" id="3.40.190.290">
    <property type="match status" value="1"/>
</dbReference>
<dbReference type="Pfam" id="PF03466">
    <property type="entry name" value="LysR_substrate"/>
    <property type="match status" value="1"/>
</dbReference>
<dbReference type="GO" id="GO:0032993">
    <property type="term" value="C:protein-DNA complex"/>
    <property type="evidence" value="ECO:0007669"/>
    <property type="project" value="TreeGrafter"/>
</dbReference>
<reference evidence="7" key="1">
    <citation type="submission" date="2018-01" db="EMBL/GenBank/DDBJ databases">
        <title>Rubneribacter badeniensis gen. nov., sp. nov., and Colonibacter rubneri, gen. nov., sp. nov., WGS of new members of the Eggerthellaceae.</title>
        <authorList>
            <person name="Danylec N."/>
            <person name="Stoll D.A."/>
            <person name="Doetsch A."/>
            <person name="Kulling S.E."/>
            <person name="Huch M."/>
        </authorList>
    </citation>
    <scope>NUCLEOTIDE SEQUENCE [LARGE SCALE GENOMIC DNA]</scope>
    <source>
        <strain evidence="7">ResAG-96</strain>
    </source>
</reference>
<keyword evidence="4" id="KW-0804">Transcription</keyword>
<sequence>MNLAHLYYFRKLVEVRNYSRAAKELFIAQPTLSLAVSNLEKELGVALIKKKRNTLELTIDGEDLYEAVVVATNALDHAVSLIRERASLEFGVMTVGTVYSIQSQAWSEAIRDYREHSHSKVQFKWKQGTTESLMHELKNGSVDVIFAGVLGKGDSDVASIPCFTQRVALVVNRSHPLAGRAEISLNELRGIKLITYRNTAGPFAAEVNALLSKGSGLNVSCEYSDEITLCSLVTADPDVMAIACHSWLLDAFPDIVPIPVKEAPTDFHTFYLSYRKRERLPFAVEEFVSFMKGYEFKNASPRSGGGDMMISPR</sequence>
<dbReference type="InterPro" id="IPR000847">
    <property type="entry name" value="LysR_HTH_N"/>
</dbReference>
<comment type="caution">
    <text evidence="6">The sequence shown here is derived from an EMBL/GenBank/DDBJ whole genome shotgun (WGS) entry which is preliminary data.</text>
</comment>
<dbReference type="AlphaFoldDB" id="A0A2K2UCA6"/>
<keyword evidence="3" id="KW-0238">DNA-binding</keyword>
<evidence type="ECO:0000256" key="1">
    <source>
        <dbReference type="ARBA" id="ARBA00009437"/>
    </source>
</evidence>
<keyword evidence="7" id="KW-1185">Reference proteome</keyword>
<dbReference type="Gene3D" id="1.10.10.10">
    <property type="entry name" value="Winged helix-like DNA-binding domain superfamily/Winged helix DNA-binding domain"/>
    <property type="match status" value="1"/>
</dbReference>
<keyword evidence="2" id="KW-0805">Transcription regulation</keyword>
<dbReference type="SUPFAM" id="SSF46785">
    <property type="entry name" value="Winged helix' DNA-binding domain"/>
    <property type="match status" value="1"/>
</dbReference>
<name>A0A2K2UCA6_9ACTN</name>
<evidence type="ECO:0000256" key="2">
    <source>
        <dbReference type="ARBA" id="ARBA00023015"/>
    </source>
</evidence>
<proteinExistence type="inferred from homology"/>
<organism evidence="6 7">
    <name type="scientific">Enteroscipio rubneri</name>
    <dbReference type="NCBI Taxonomy" id="2070686"/>
    <lineage>
        <taxon>Bacteria</taxon>
        <taxon>Bacillati</taxon>
        <taxon>Actinomycetota</taxon>
        <taxon>Coriobacteriia</taxon>
        <taxon>Eggerthellales</taxon>
        <taxon>Eggerthellaceae</taxon>
        <taxon>Enteroscipio</taxon>
    </lineage>
</organism>
<dbReference type="GO" id="GO:0003700">
    <property type="term" value="F:DNA-binding transcription factor activity"/>
    <property type="evidence" value="ECO:0007669"/>
    <property type="project" value="InterPro"/>
</dbReference>
<dbReference type="Proteomes" id="UP000236197">
    <property type="component" value="Unassembled WGS sequence"/>
</dbReference>
<dbReference type="SUPFAM" id="SSF53850">
    <property type="entry name" value="Periplasmic binding protein-like II"/>
    <property type="match status" value="1"/>
</dbReference>
<dbReference type="EMBL" id="PPEK01000004">
    <property type="protein sequence ID" value="PNV67946.1"/>
    <property type="molecule type" value="Genomic_DNA"/>
</dbReference>
<dbReference type="PRINTS" id="PR00039">
    <property type="entry name" value="HTHLYSR"/>
</dbReference>
<dbReference type="OrthoDB" id="8479357at2"/>